<comment type="caution">
    <text evidence="2">The sequence shown here is derived from an EMBL/GenBank/DDBJ whole genome shotgun (WGS) entry which is preliminary data.</text>
</comment>
<sequence length="328" mass="36466">MTEAIENSSTEHQLDLDFRMIISTGNIKKAMEKGDGKQRFTAGDLWNVAPSTIKVIPGYNVRERNAAYLANVQKLKQSIKDNGFKKDSALSVIIRRDENGEQSICLKRGHQRLEATMEAIAEGESIPTVPCIIAADDCSEEDMTADLVISNNGTPLSPYATAVVCKRMTRFHPDDHAAIARKLNLWPAQVSDYLLMINGPIEIRNYVRDEVVSFTLAVQILQEHGPKALQVIEQGLARSAAAGGKTEKLMPRFVPGKVIKKAVTNAAPTMRTAIQDIRQDSGFQHLTLENQQKLDAILEQFRLAEEEEEKLNVNPSTEQQLNLNTTEE</sequence>
<proteinExistence type="predicted"/>
<evidence type="ECO:0000313" key="2">
    <source>
        <dbReference type="EMBL" id="POF99451.1"/>
    </source>
</evidence>
<protein>
    <submittedName>
        <fullName evidence="2">Uncharacterized protein</fullName>
    </submittedName>
</protein>
<dbReference type="Gene3D" id="1.10.10.2830">
    <property type="match status" value="1"/>
</dbReference>
<feature type="compositionally biased region" description="Polar residues" evidence="1">
    <location>
        <begin position="313"/>
        <end position="328"/>
    </location>
</feature>
<organism evidence="2 3">
    <name type="scientific">Pseudomonas putida</name>
    <name type="common">Arthrobacter siderocapsulatus</name>
    <dbReference type="NCBI Taxonomy" id="303"/>
    <lineage>
        <taxon>Bacteria</taxon>
        <taxon>Pseudomonadati</taxon>
        <taxon>Pseudomonadota</taxon>
        <taxon>Gammaproteobacteria</taxon>
        <taxon>Pseudomonadales</taxon>
        <taxon>Pseudomonadaceae</taxon>
        <taxon>Pseudomonas</taxon>
    </lineage>
</organism>
<gene>
    <name evidence="2" type="ORF">BGP82_26665</name>
</gene>
<dbReference type="EMBL" id="MING01000087">
    <property type="protein sequence ID" value="POF99451.1"/>
    <property type="molecule type" value="Genomic_DNA"/>
</dbReference>
<feature type="region of interest" description="Disordered" evidence="1">
    <location>
        <begin position="308"/>
        <end position="328"/>
    </location>
</feature>
<dbReference type="RefSeq" id="WP_023662083.1">
    <property type="nucleotide sequence ID" value="NZ_JAJNEE010000004.1"/>
</dbReference>
<dbReference type="SUPFAM" id="SSF109709">
    <property type="entry name" value="KorB DNA-binding domain-like"/>
    <property type="match status" value="1"/>
</dbReference>
<reference evidence="2 3" key="2">
    <citation type="submission" date="2018-03" db="EMBL/GenBank/DDBJ databases">
        <title>Draft genome of Pseudomonas putida strain KH-18-2.</title>
        <authorList>
            <person name="Yoshizawa S."/>
            <person name="Khan N.H."/>
            <person name="Nishimura M."/>
            <person name="Chiura H.X."/>
            <person name="Ogura Y."/>
            <person name="Hayashi T."/>
            <person name="Kogure K."/>
        </authorList>
    </citation>
    <scope>NUCLEOTIDE SEQUENCE [LARGE SCALE GENOMIC DNA]</scope>
    <source>
        <strain evidence="2 3">KH-18-2</strain>
    </source>
</reference>
<evidence type="ECO:0000256" key="1">
    <source>
        <dbReference type="SAM" id="MobiDB-lite"/>
    </source>
</evidence>
<evidence type="ECO:0000313" key="3">
    <source>
        <dbReference type="Proteomes" id="UP000237378"/>
    </source>
</evidence>
<reference evidence="2 3" key="1">
    <citation type="submission" date="2016-08" db="EMBL/GenBank/DDBJ databases">
        <authorList>
            <person name="Seilhamer J.J."/>
        </authorList>
    </citation>
    <scope>NUCLEOTIDE SEQUENCE [LARGE SCALE GENOMIC DNA]</scope>
    <source>
        <strain evidence="2 3">KH-18-2</strain>
    </source>
</reference>
<dbReference type="Proteomes" id="UP000237378">
    <property type="component" value="Unassembled WGS sequence"/>
</dbReference>
<dbReference type="AlphaFoldDB" id="A0A2S3WJR6"/>
<accession>A0A2S3WJR6</accession>
<name>A0A2S3WJR6_PSEPU</name>